<dbReference type="NCBIfam" id="TIGR01671">
    <property type="entry name" value="phage_TIGR01671"/>
    <property type="match status" value="1"/>
</dbReference>
<dbReference type="EMBL" id="CP147404">
    <property type="protein sequence ID" value="WXB94517.1"/>
    <property type="molecule type" value="Genomic_DNA"/>
</dbReference>
<dbReference type="Pfam" id="PF09643">
    <property type="entry name" value="YopX"/>
    <property type="match status" value="1"/>
</dbReference>
<proteinExistence type="predicted"/>
<dbReference type="InterPro" id="IPR023385">
    <property type="entry name" value="YopX-like_C"/>
</dbReference>
<name>A0ABZ2NAB2_9BACI</name>
<dbReference type="InterPro" id="IPR010024">
    <property type="entry name" value="CHP16711"/>
</dbReference>
<reference evidence="2 3" key="1">
    <citation type="submission" date="2024-02" db="EMBL/GenBank/DDBJ databases">
        <title>Seven novel Bacillus-like species.</title>
        <authorList>
            <person name="Liu G."/>
        </authorList>
    </citation>
    <scope>NUCLEOTIDE SEQUENCE [LARGE SCALE GENOMIC DNA]</scope>
    <source>
        <strain evidence="2 3">FJAT-52991</strain>
    </source>
</reference>
<gene>
    <name evidence="2" type="ORF">WDJ61_07780</name>
</gene>
<evidence type="ECO:0000259" key="1">
    <source>
        <dbReference type="Pfam" id="PF09643"/>
    </source>
</evidence>
<keyword evidence="3" id="KW-1185">Reference proteome</keyword>
<dbReference type="Proteomes" id="UP001387364">
    <property type="component" value="Chromosome"/>
</dbReference>
<accession>A0ABZ2NAB2</accession>
<organism evidence="2 3">
    <name type="scientific">Bacillus kandeliae</name>
    <dbReference type="NCBI Taxonomy" id="3129297"/>
    <lineage>
        <taxon>Bacteria</taxon>
        <taxon>Bacillati</taxon>
        <taxon>Bacillota</taxon>
        <taxon>Bacilli</taxon>
        <taxon>Bacillales</taxon>
        <taxon>Bacillaceae</taxon>
        <taxon>Bacillus</taxon>
    </lineage>
</organism>
<protein>
    <submittedName>
        <fullName evidence="2">YopX family protein</fullName>
    </submittedName>
</protein>
<dbReference type="SUPFAM" id="SSF159006">
    <property type="entry name" value="YopX-like"/>
    <property type="match status" value="1"/>
</dbReference>
<evidence type="ECO:0000313" key="3">
    <source>
        <dbReference type="Proteomes" id="UP001387364"/>
    </source>
</evidence>
<dbReference type="InterPro" id="IPR019096">
    <property type="entry name" value="YopX_protein"/>
</dbReference>
<feature type="domain" description="YopX protein" evidence="1">
    <location>
        <begin position="34"/>
        <end position="126"/>
    </location>
</feature>
<dbReference type="RefSeq" id="WP_338754259.1">
    <property type="nucleotide sequence ID" value="NZ_CP147404.1"/>
</dbReference>
<sequence length="129" mass="14260">MREIEFRGRSVVTGEWLYGSLIQAIPQGAVVIYDDNQVIHEVDSETVGQFTGVKDDKNGNKIFEKDIVHTVGVIPGVTVDDIGIVKFIDGSYIVESMNGNDGWELFQEGAEIEIIGNTSDNSELLEVER</sequence>
<dbReference type="Gene3D" id="2.30.30.290">
    <property type="entry name" value="YopX-like domains"/>
    <property type="match status" value="1"/>
</dbReference>
<evidence type="ECO:0000313" key="2">
    <source>
        <dbReference type="EMBL" id="WXB94517.1"/>
    </source>
</evidence>